<feature type="signal peptide" evidence="1">
    <location>
        <begin position="1"/>
        <end position="25"/>
    </location>
</feature>
<keyword evidence="1" id="KW-0732">Signal</keyword>
<organism evidence="2 3">
    <name type="scientific">Pseudodesulfovibrio piezophilus (strain DSM 21447 / JCM 15486 / C1TLV30)</name>
    <name type="common">Desulfovibrio piezophilus</name>
    <dbReference type="NCBI Taxonomy" id="1322246"/>
    <lineage>
        <taxon>Bacteria</taxon>
        <taxon>Pseudomonadati</taxon>
        <taxon>Thermodesulfobacteriota</taxon>
        <taxon>Desulfovibrionia</taxon>
        <taxon>Desulfovibrionales</taxon>
        <taxon>Desulfovibrionaceae</taxon>
    </lineage>
</organism>
<dbReference type="EMBL" id="FO203427">
    <property type="protein sequence ID" value="CCH48886.1"/>
    <property type="molecule type" value="Genomic_DNA"/>
</dbReference>
<reference evidence="2 3" key="1">
    <citation type="journal article" date="2013" name="PLoS ONE">
        <title>The first genomic and proteomic characterization of a deep-sea sulfate reducer: insights into the piezophilic lifestyle of Desulfovibrio piezophilus.</title>
        <authorList>
            <person name="Pradel N."/>
            <person name="Ji B."/>
            <person name="Gimenez G."/>
            <person name="Talla E."/>
            <person name="Lenoble P."/>
            <person name="Garel M."/>
            <person name="Tamburini C."/>
            <person name="Fourquet P."/>
            <person name="Lebrun R."/>
            <person name="Bertin P."/>
            <person name="Denis Y."/>
            <person name="Pophillat M."/>
            <person name="Barbe V."/>
            <person name="Ollivier B."/>
            <person name="Dolla A."/>
        </authorList>
    </citation>
    <scope>NUCLEOTIDE SEQUENCE [LARGE SCALE GENOMIC DNA]</scope>
    <source>
        <strain evidence="3">DSM 10523 / SB164P1</strain>
    </source>
</reference>
<sequence>MHKTVFIFFFAIFLSCWGSLPNVLAADAETPDAPVNVAIATPGLGEVPVASTNLPVFLDQDLANKHANFSRFAKSKVSTLNRNHRMSRSRMQIIKQADGTYRARYHKIDSNSLVCKVRRSKSKTIPFVGVLSFKEEVFEAIADSPDACKKAEFSPVSIIPNRHIFSYKKGLWQ</sequence>
<dbReference type="RefSeq" id="WP_015414930.1">
    <property type="nucleotide sequence ID" value="NC_020409.1"/>
</dbReference>
<dbReference type="Proteomes" id="UP000011724">
    <property type="component" value="Chromosome"/>
</dbReference>
<feature type="chain" id="PRO_5004018797" evidence="1">
    <location>
        <begin position="26"/>
        <end position="173"/>
    </location>
</feature>
<protein>
    <submittedName>
        <fullName evidence="2">Uncharacterized protein</fullName>
    </submittedName>
</protein>
<dbReference type="STRING" id="1322246.BN4_11651"/>
<dbReference type="KEGG" id="dpi:BN4_11651"/>
<gene>
    <name evidence="2" type="ordered locus">BN4_11651</name>
</gene>
<accession>M1WK30</accession>
<dbReference type="PATRIC" id="fig|879567.3.peg.1731"/>
<evidence type="ECO:0000313" key="3">
    <source>
        <dbReference type="Proteomes" id="UP000011724"/>
    </source>
</evidence>
<dbReference type="AlphaFoldDB" id="M1WK30"/>
<reference evidence="3" key="2">
    <citation type="journal article" date="2013" name="Stand. Genomic Sci.">
        <title>Complete genome sequence of Desulfocapsa sulfexigens, a marine deltaproteobacterium specialized in disproportionating inorganic sulfur compounds.</title>
        <authorList>
            <person name="Finster K.W."/>
            <person name="Kjeldsen K.U."/>
            <person name="Kube M."/>
            <person name="Reinhardt R."/>
            <person name="Mussmann M."/>
            <person name="Amann R."/>
            <person name="Schreiber L."/>
        </authorList>
    </citation>
    <scope>NUCLEOTIDE SEQUENCE [LARGE SCALE GENOMIC DNA]</scope>
    <source>
        <strain evidence="3">DSM 10523 / SB164P1</strain>
    </source>
</reference>
<dbReference type="BioCyc" id="DPIE1322246:BN4_RS08280-MONOMER"/>
<name>M1WK30_PSEP2</name>
<dbReference type="OrthoDB" id="5513101at2"/>
<evidence type="ECO:0000256" key="1">
    <source>
        <dbReference type="SAM" id="SignalP"/>
    </source>
</evidence>
<dbReference type="HOGENOM" id="CLU_1545163_0_0_7"/>
<evidence type="ECO:0000313" key="2">
    <source>
        <dbReference type="EMBL" id="CCH48886.1"/>
    </source>
</evidence>
<proteinExistence type="predicted"/>
<keyword evidence="3" id="KW-1185">Reference proteome</keyword>
<dbReference type="PROSITE" id="PS51257">
    <property type="entry name" value="PROKAR_LIPOPROTEIN"/>
    <property type="match status" value="1"/>
</dbReference>
<dbReference type="eggNOG" id="ENOG50317WW">
    <property type="taxonomic scope" value="Bacteria"/>
</dbReference>